<dbReference type="InterPro" id="IPR036400">
    <property type="entry name" value="Cyt_B5-like_heme/steroid_sf"/>
</dbReference>
<dbReference type="PANTHER" id="PTHR43346:SF1">
    <property type="entry name" value="QUERCETIN 2,3-DIOXYGENASE-RELATED"/>
    <property type="match status" value="1"/>
</dbReference>
<dbReference type="Proteomes" id="UP000239863">
    <property type="component" value="Unassembled WGS sequence"/>
</dbReference>
<evidence type="ECO:0000313" key="2">
    <source>
        <dbReference type="EMBL" id="PPK48692.1"/>
    </source>
</evidence>
<evidence type="ECO:0000259" key="1">
    <source>
        <dbReference type="SMART" id="SM01117"/>
    </source>
</evidence>
<dbReference type="InterPro" id="IPR011051">
    <property type="entry name" value="RmlC_Cupin_sf"/>
</dbReference>
<accession>A0A2S6FYP7</accession>
<evidence type="ECO:0000313" key="3">
    <source>
        <dbReference type="Proteomes" id="UP000239863"/>
    </source>
</evidence>
<dbReference type="SUPFAM" id="SSF55856">
    <property type="entry name" value="Cytochrome b5-like heme/steroid binding domain"/>
    <property type="match status" value="1"/>
</dbReference>
<dbReference type="InterPro" id="IPR052538">
    <property type="entry name" value="Flavonoid_dioxygenase-like"/>
</dbReference>
<dbReference type="SUPFAM" id="SSF51182">
    <property type="entry name" value="RmlC-like cupins"/>
    <property type="match status" value="1"/>
</dbReference>
<keyword evidence="2" id="KW-0413">Isomerase</keyword>
<dbReference type="PANTHER" id="PTHR43346">
    <property type="entry name" value="LIGAND BINDING DOMAIN PROTEIN, PUTATIVE (AFU_ORTHOLOGUE AFUA_6G14370)-RELATED"/>
    <property type="match status" value="1"/>
</dbReference>
<dbReference type="Gene3D" id="3.10.120.10">
    <property type="entry name" value="Cytochrome b5-like heme/steroid binding domain"/>
    <property type="match status" value="1"/>
</dbReference>
<dbReference type="Pfam" id="PF00173">
    <property type="entry name" value="Cyt-b5"/>
    <property type="match status" value="1"/>
</dbReference>
<dbReference type="InterPro" id="IPR001199">
    <property type="entry name" value="Cyt_B5-like_heme/steroid-bd"/>
</dbReference>
<dbReference type="AlphaFoldDB" id="A0A2S6FYP7"/>
<organism evidence="2 3">
    <name type="scientific">Clostridium algidicarnis DSM 15099</name>
    <dbReference type="NCBI Taxonomy" id="1121295"/>
    <lineage>
        <taxon>Bacteria</taxon>
        <taxon>Bacillati</taxon>
        <taxon>Bacillota</taxon>
        <taxon>Clostridia</taxon>
        <taxon>Eubacteriales</taxon>
        <taxon>Clostridiaceae</taxon>
        <taxon>Clostridium</taxon>
    </lineage>
</organism>
<dbReference type="Gene3D" id="2.60.120.10">
    <property type="entry name" value="Jelly Rolls"/>
    <property type="match status" value="1"/>
</dbReference>
<dbReference type="EMBL" id="PTIS01000005">
    <property type="protein sequence ID" value="PPK48692.1"/>
    <property type="molecule type" value="Genomic_DNA"/>
</dbReference>
<dbReference type="CDD" id="cd02223">
    <property type="entry name" value="cupin_Bh2720-like"/>
    <property type="match status" value="1"/>
</dbReference>
<sequence length="275" mass="31348">MYNAYKTYPCPYYMNTPDYNLDTMYNPYNSYRCPYFDNTSMNNSDLSQRQLKDYGPQPFVINIEEATNQNNTFRTALWTGNYLQLTLMSIPVGGEIGLEMHPDVDQFIRIEDGEGIVKMGDRKDYLDFQQRVSDDFIFIIPAGKWHNLINTGNNPIKLYSIYAPPQHPHGTVHLTKADSDAAEQNHNYDFENNQRYTRETKELTLEELSQYNGTMGKPAYVAVNGIVYDVSNNSKWSGGTHFGLTAGKDLTAQFESCHGASNKLSNLPKIGILKK</sequence>
<proteinExistence type="predicted"/>
<dbReference type="STRING" id="37659.GCA_000703125_01542"/>
<reference evidence="2 3" key="1">
    <citation type="submission" date="2018-02" db="EMBL/GenBank/DDBJ databases">
        <title>Genomic Encyclopedia of Archaeal and Bacterial Type Strains, Phase II (KMG-II): from individual species to whole genera.</title>
        <authorList>
            <person name="Goeker M."/>
        </authorList>
    </citation>
    <scope>NUCLEOTIDE SEQUENCE [LARGE SCALE GENOMIC DNA]</scope>
    <source>
        <strain evidence="2 3">DSM 15099</strain>
    </source>
</reference>
<dbReference type="GO" id="GO:0016853">
    <property type="term" value="F:isomerase activity"/>
    <property type="evidence" value="ECO:0007669"/>
    <property type="project" value="UniProtKB-KW"/>
</dbReference>
<dbReference type="SMART" id="SM01117">
    <property type="entry name" value="Cyt-b5"/>
    <property type="match status" value="1"/>
</dbReference>
<dbReference type="OrthoDB" id="3231985at2"/>
<feature type="domain" description="Cytochrome b5 heme-binding" evidence="1">
    <location>
        <begin position="203"/>
        <end position="274"/>
    </location>
</feature>
<dbReference type="InterPro" id="IPR013096">
    <property type="entry name" value="Cupin_2"/>
</dbReference>
<name>A0A2S6FYP7_9CLOT</name>
<dbReference type="InterPro" id="IPR014710">
    <property type="entry name" value="RmlC-like_jellyroll"/>
</dbReference>
<comment type="caution">
    <text evidence="2">The sequence shown here is derived from an EMBL/GenBank/DDBJ whole genome shotgun (WGS) entry which is preliminary data.</text>
</comment>
<dbReference type="Pfam" id="PF07883">
    <property type="entry name" value="Cupin_2"/>
    <property type="match status" value="1"/>
</dbReference>
<protein>
    <submittedName>
        <fullName evidence="2">Mannose-6-phosphate isomerase-like protein (Cupin superfamily)</fullName>
    </submittedName>
</protein>
<gene>
    <name evidence="2" type="ORF">BD821_10572</name>
</gene>